<dbReference type="PANTHER" id="PTHR46254">
    <property type="entry name" value="PROTEIN GVQW1-RELATED"/>
    <property type="match status" value="1"/>
</dbReference>
<organism evidence="1 2">
    <name type="scientific">Papio anubis</name>
    <name type="common">Olive baboon</name>
    <dbReference type="NCBI Taxonomy" id="9555"/>
    <lineage>
        <taxon>Eukaryota</taxon>
        <taxon>Metazoa</taxon>
        <taxon>Chordata</taxon>
        <taxon>Craniata</taxon>
        <taxon>Vertebrata</taxon>
        <taxon>Euteleostomi</taxon>
        <taxon>Mammalia</taxon>
        <taxon>Eutheria</taxon>
        <taxon>Euarchontoglires</taxon>
        <taxon>Primates</taxon>
        <taxon>Haplorrhini</taxon>
        <taxon>Catarrhini</taxon>
        <taxon>Cercopithecidae</taxon>
        <taxon>Cercopithecinae</taxon>
        <taxon>Papio</taxon>
    </lineage>
</organism>
<dbReference type="PANTHER" id="PTHR46254:SF6">
    <property type="entry name" value="HIGH MOBILITY GROUP AT-HOOK 2"/>
    <property type="match status" value="1"/>
</dbReference>
<dbReference type="OMA" id="FEMESHC"/>
<dbReference type="AlphaFoldDB" id="A0A8I5NWK8"/>
<keyword evidence="2" id="KW-1185">Reference proteome</keyword>
<reference evidence="1" key="2">
    <citation type="submission" date="2025-08" db="UniProtKB">
        <authorList>
            <consortium name="Ensembl"/>
        </authorList>
    </citation>
    <scope>IDENTIFICATION</scope>
</reference>
<reference evidence="1" key="3">
    <citation type="submission" date="2025-09" db="UniProtKB">
        <authorList>
            <consortium name="Ensembl"/>
        </authorList>
    </citation>
    <scope>IDENTIFICATION</scope>
</reference>
<dbReference type="GeneTree" id="ENSGT00940000161627"/>
<dbReference type="Proteomes" id="UP000028761">
    <property type="component" value="Chromosome 1"/>
</dbReference>
<dbReference type="Ensembl" id="ENSPANT00000065120.1">
    <property type="protein sequence ID" value="ENSPANP00000058935.1"/>
    <property type="gene ID" value="ENSPANG00000037057.1"/>
</dbReference>
<reference evidence="1 2" key="1">
    <citation type="submission" date="2012-03" db="EMBL/GenBank/DDBJ databases">
        <title>Whole Genome Assembly of Papio anubis.</title>
        <authorList>
            <person name="Liu Y.L."/>
            <person name="Abraham K.A."/>
            <person name="Akbar H.A."/>
            <person name="Ali S.A."/>
            <person name="Anosike U.A."/>
            <person name="Aqrawi P.A."/>
            <person name="Arias F.A."/>
            <person name="Attaway T.A."/>
            <person name="Awwad R.A."/>
            <person name="Babu C.B."/>
            <person name="Bandaranaike D.B."/>
            <person name="Battles P.B."/>
            <person name="Bell A.B."/>
            <person name="Beltran B.B."/>
            <person name="Berhane-Mersha D.B."/>
            <person name="Bess C.B."/>
            <person name="Bickham C.B."/>
            <person name="Bolden T.B."/>
            <person name="Carter K.C."/>
            <person name="Chau D.C."/>
            <person name="Chavez A.C."/>
            <person name="Clerc-Blankenburg K.C."/>
            <person name="Coyle M.C."/>
            <person name="Dao M.D."/>
            <person name="Davila M.L.D."/>
            <person name="Davy-Carroll L.D."/>
            <person name="Denson S.D."/>
            <person name="Dinh H.D."/>
            <person name="Fernandez S.F."/>
            <person name="Fernando P.F."/>
            <person name="Forbes L.F."/>
            <person name="Francis C.F."/>
            <person name="Francisco L.F."/>
            <person name="Fu Q.F."/>
            <person name="Garcia-Iii R.G."/>
            <person name="Garrett T.G."/>
            <person name="Gross S.G."/>
            <person name="Gubbala S.G."/>
            <person name="Hirani K.H."/>
            <person name="Hogues M.H."/>
            <person name="Hollins B.H."/>
            <person name="Jackson L.J."/>
            <person name="Javaid M.J."/>
            <person name="Jhangiani S.J."/>
            <person name="Johnson A.J."/>
            <person name="Johnson B.J."/>
            <person name="Jones J.J."/>
            <person name="Joshi V.J."/>
            <person name="Kalu J.K."/>
            <person name="Khan N.K."/>
            <person name="Korchina V.K."/>
            <person name="Kovar C.K."/>
            <person name="Lago L.L."/>
            <person name="Lara F.L."/>
            <person name="Le T.-K.L."/>
            <person name="Lee S.L."/>
            <person name="Legall-Iii F.L."/>
            <person name="Lemon S.L."/>
            <person name="Liu J.L."/>
            <person name="Liu Y.-S.L."/>
            <person name="Liyanage D.L."/>
            <person name="Lopez J.L."/>
            <person name="Lorensuhewa L.L."/>
            <person name="Mata R.M."/>
            <person name="Mathew T.M."/>
            <person name="Mercado C.M."/>
            <person name="Mercado I.M."/>
            <person name="Morales K.M."/>
            <person name="Morgan M.M."/>
            <person name="Munidasa M.M."/>
            <person name="Ngo D.N."/>
            <person name="Nguyen L.N."/>
            <person name="Nguyen T.N."/>
            <person name="Nguyen N.N."/>
            <person name="Obregon M.O."/>
            <person name="Okwuonu G.O."/>
            <person name="Ongeri F.O."/>
            <person name="Onwere C.O."/>
            <person name="Osifeso I.O."/>
            <person name="Parra A.P."/>
            <person name="Patil S.P."/>
            <person name="Perez A.P."/>
            <person name="Perez Y.P."/>
            <person name="Pham C.P."/>
            <person name="Pu L.-L.P."/>
            <person name="Puazo M.P."/>
            <person name="Quiroz J.Q."/>
            <person name="Rouhana J.R."/>
            <person name="Ruiz M.R."/>
            <person name="Ruiz S.-J.R."/>
            <person name="Saada N.S."/>
            <person name="Santibanez J.S."/>
            <person name="Scheel M.S."/>
            <person name="Schneider B.S."/>
            <person name="Simmons D.S."/>
            <person name="Sisson I.S."/>
            <person name="Tang L.-Y.T."/>
            <person name="Thornton R.T."/>
            <person name="Tisius J.T."/>
            <person name="Toledanes G.T."/>
            <person name="Trejos Z.T."/>
            <person name="Usmani K.U."/>
            <person name="Varghese R.V."/>
            <person name="Vattathil S.V."/>
            <person name="Vee V.V."/>
            <person name="Walker D.W."/>
            <person name="Weissenberger G.W."/>
            <person name="White C.W."/>
            <person name="Williams A.W."/>
            <person name="Woodworth J.W."/>
            <person name="Wright R.W."/>
            <person name="Zhu Y.Z."/>
            <person name="Han Y.H."/>
            <person name="Newsham I.N."/>
            <person name="Nazareth L.N."/>
            <person name="Worley K.W."/>
            <person name="Muzny D.M."/>
            <person name="Rogers J.R."/>
            <person name="Gibbs R.G."/>
        </authorList>
    </citation>
    <scope>NUCLEOTIDE SEQUENCE [LARGE SCALE GENOMIC DNA]</scope>
</reference>
<accession>A0A8I5NWK8</accession>
<evidence type="ECO:0000313" key="1">
    <source>
        <dbReference type="Ensembl" id="ENSPANP00000058935.1"/>
    </source>
</evidence>
<name>A0A8I5NWK8_PAPAN</name>
<protein>
    <submittedName>
        <fullName evidence="1">Uncharacterized protein</fullName>
    </submittedName>
</protein>
<evidence type="ECO:0000313" key="2">
    <source>
        <dbReference type="Proteomes" id="UP000028761"/>
    </source>
</evidence>
<sequence>MPCFIYFFEMESHCVTQARVQWCNLGSLQPLPPGFKRFSCLSLPSSWDYRCAPPHPANFCIFSRDWVSLCWSSWSQTPDEVIRPPQPPKVLGLQV</sequence>
<proteinExistence type="predicted"/>